<comment type="caution">
    <text evidence="2">The sequence shown here is derived from an EMBL/GenBank/DDBJ whole genome shotgun (WGS) entry which is preliminary data.</text>
</comment>
<evidence type="ECO:0000259" key="1">
    <source>
        <dbReference type="Pfam" id="PF00144"/>
    </source>
</evidence>
<dbReference type="EMBL" id="JBFOHK010000004">
    <property type="protein sequence ID" value="MEW9573234.1"/>
    <property type="molecule type" value="Genomic_DNA"/>
</dbReference>
<dbReference type="RefSeq" id="WP_367855284.1">
    <property type="nucleotide sequence ID" value="NZ_JBFOHK010000004.1"/>
</dbReference>
<evidence type="ECO:0000313" key="2">
    <source>
        <dbReference type="EMBL" id="MEW9573234.1"/>
    </source>
</evidence>
<organism evidence="2 3">
    <name type="scientific">Rhodanobacter lycopersici</name>
    <dbReference type="NCBI Taxonomy" id="3162487"/>
    <lineage>
        <taxon>Bacteria</taxon>
        <taxon>Pseudomonadati</taxon>
        <taxon>Pseudomonadota</taxon>
        <taxon>Gammaproteobacteria</taxon>
        <taxon>Lysobacterales</taxon>
        <taxon>Rhodanobacteraceae</taxon>
        <taxon>Rhodanobacter</taxon>
    </lineage>
</organism>
<dbReference type="InterPro" id="IPR050789">
    <property type="entry name" value="Diverse_Enzym_Activities"/>
</dbReference>
<dbReference type="GO" id="GO:0016787">
    <property type="term" value="F:hydrolase activity"/>
    <property type="evidence" value="ECO:0007669"/>
    <property type="project" value="UniProtKB-KW"/>
</dbReference>
<dbReference type="Proteomes" id="UP001556220">
    <property type="component" value="Unassembled WGS sequence"/>
</dbReference>
<dbReference type="InterPro" id="IPR012338">
    <property type="entry name" value="Beta-lactam/transpept-like"/>
</dbReference>
<dbReference type="Pfam" id="PF00144">
    <property type="entry name" value="Beta-lactamase"/>
    <property type="match status" value="1"/>
</dbReference>
<dbReference type="PANTHER" id="PTHR43283">
    <property type="entry name" value="BETA-LACTAMASE-RELATED"/>
    <property type="match status" value="1"/>
</dbReference>
<dbReference type="EC" id="3.-.-.-" evidence="2"/>
<gene>
    <name evidence="2" type="ORF">ABQJ54_15870</name>
</gene>
<dbReference type="InterPro" id="IPR001466">
    <property type="entry name" value="Beta-lactam-related"/>
</dbReference>
<name>A0ABV3QHR3_9GAMM</name>
<sequence length="462" mass="49873">MATRVLKILLGLLLAIVLVGTAWLCTAGKPLLFVASGSVSQGLCDAVFVSRVDPGRVFREQHAPLMRGIGWAIRWRVDRAHDEVHASVLGGFGARAVFRPGLGCLLMHGDGPVPEAAGFAPAFVASPFPDRPVASDDPAIRQALDRAFAEPDPAHPRNTKAIVVLHDGRLIAERYAPGYGPDTPIWAHSLTKSLTSALIGILVREGRLRLEQPAPVAGWRSPGNPHHAITIDQLLRMDSGLPFDETDDALNPFARMAFLERDMAGYAAQMPPAHAPGTVWGYSNLGYVLLGRMVTDATGGNAVNAERFARRELFAPLGMAHTVMQADADGTLIGSSGSYGTARDFARFGQLYLDDGMVDGKRILPEGWVAYSHSQTLDTGYGAGFWLNVKNDTRVPVWDAPWGMPQLPKDMYYARGAFGQYVVIVPSERLVVVRMGISLDYGDDTGDLVAAVIAALHHQPRS</sequence>
<dbReference type="Gene3D" id="3.40.710.10">
    <property type="entry name" value="DD-peptidase/beta-lactamase superfamily"/>
    <property type="match status" value="1"/>
</dbReference>
<keyword evidence="3" id="KW-1185">Reference proteome</keyword>
<keyword evidence="2" id="KW-0378">Hydrolase</keyword>
<evidence type="ECO:0000313" key="3">
    <source>
        <dbReference type="Proteomes" id="UP001556220"/>
    </source>
</evidence>
<proteinExistence type="predicted"/>
<dbReference type="SUPFAM" id="SSF56601">
    <property type="entry name" value="beta-lactamase/transpeptidase-like"/>
    <property type="match status" value="1"/>
</dbReference>
<reference evidence="2 3" key="1">
    <citation type="submission" date="2024-06" db="EMBL/GenBank/DDBJ databases">
        <authorList>
            <person name="Woo H."/>
        </authorList>
    </citation>
    <scope>NUCLEOTIDE SEQUENCE [LARGE SCALE GENOMIC DNA]</scope>
    <source>
        <strain evidence="2 3">Si-c</strain>
    </source>
</reference>
<accession>A0ABV3QHR3</accession>
<feature type="domain" description="Beta-lactamase-related" evidence="1">
    <location>
        <begin position="157"/>
        <end position="435"/>
    </location>
</feature>
<dbReference type="PANTHER" id="PTHR43283:SF7">
    <property type="entry name" value="BETA-LACTAMASE-RELATED DOMAIN-CONTAINING PROTEIN"/>
    <property type="match status" value="1"/>
</dbReference>
<protein>
    <submittedName>
        <fullName evidence="2">Serine hydrolase domain-containing protein</fullName>
        <ecNumber evidence="2">3.-.-.-</ecNumber>
    </submittedName>
</protein>